<dbReference type="AlphaFoldDB" id="A0A9X0MLP8"/>
<organism evidence="2 3">
    <name type="scientific">Bacillus cereus</name>
    <dbReference type="NCBI Taxonomy" id="1396"/>
    <lineage>
        <taxon>Bacteria</taxon>
        <taxon>Bacillati</taxon>
        <taxon>Bacillota</taxon>
        <taxon>Bacilli</taxon>
        <taxon>Bacillales</taxon>
        <taxon>Bacillaceae</taxon>
        <taxon>Bacillus</taxon>
        <taxon>Bacillus cereus group</taxon>
    </lineage>
</organism>
<evidence type="ECO:0000313" key="3">
    <source>
        <dbReference type="Proteomes" id="UP000075476"/>
    </source>
</evidence>
<accession>A0A9X0MLP8</accession>
<sequence>MVKLSGISKLKFIFNFYMKDKGIGLSIIFGAVITIFLIQIYTNTTDWIMMTMLISILSIGFIIGFVHCYKVISPMIDDYEKRRYLKEKYPDLIYKFNKIN</sequence>
<dbReference type="EMBL" id="LOMO01000001">
    <property type="protein sequence ID" value="KXY50966.1"/>
    <property type="molecule type" value="Genomic_DNA"/>
</dbReference>
<feature type="transmembrane region" description="Helical" evidence="1">
    <location>
        <begin position="47"/>
        <end position="72"/>
    </location>
</feature>
<evidence type="ECO:0000313" key="2">
    <source>
        <dbReference type="EMBL" id="KXY50966.1"/>
    </source>
</evidence>
<keyword evidence="1" id="KW-1133">Transmembrane helix</keyword>
<name>A0A9X0MLP8_BACCE</name>
<dbReference type="RefSeq" id="WP_061662291.1">
    <property type="nucleotide sequence ID" value="NZ_LOMO01000001.1"/>
</dbReference>
<protein>
    <submittedName>
        <fullName evidence="2">Uncharacterized protein</fullName>
    </submittedName>
</protein>
<comment type="caution">
    <text evidence="2">The sequence shown here is derived from an EMBL/GenBank/DDBJ whole genome shotgun (WGS) entry which is preliminary data.</text>
</comment>
<feature type="transmembrane region" description="Helical" evidence="1">
    <location>
        <begin position="21"/>
        <end position="41"/>
    </location>
</feature>
<gene>
    <name evidence="2" type="ORF">AT268_30955</name>
</gene>
<evidence type="ECO:0000256" key="1">
    <source>
        <dbReference type="SAM" id="Phobius"/>
    </source>
</evidence>
<keyword evidence="1" id="KW-0472">Membrane</keyword>
<proteinExistence type="predicted"/>
<dbReference type="Proteomes" id="UP000075476">
    <property type="component" value="Unassembled WGS sequence"/>
</dbReference>
<keyword evidence="1" id="KW-0812">Transmembrane</keyword>
<reference evidence="2 3" key="1">
    <citation type="submission" date="2015-12" db="EMBL/GenBank/DDBJ databases">
        <title>Bacillus cereus Group isolate.</title>
        <authorList>
            <person name="Kovac J."/>
        </authorList>
    </citation>
    <scope>NUCLEOTIDE SEQUENCE [LARGE SCALE GENOMIC DNA]</scope>
    <source>
        <strain evidence="2 3">FSL K6-0073</strain>
    </source>
</reference>